<dbReference type="AlphaFoldDB" id="A0AAF1K7Y8"/>
<evidence type="ECO:0000313" key="1">
    <source>
        <dbReference type="EMBL" id="WFR97490.1"/>
    </source>
</evidence>
<proteinExistence type="predicted"/>
<protein>
    <submittedName>
        <fullName evidence="1">Uncharacterized protein</fullName>
    </submittedName>
</protein>
<dbReference type="Proteomes" id="UP000249499">
    <property type="component" value="Plasmid pRt1078"/>
</dbReference>
<sequence length="67" mass="7697">MTAGIFLTDDELDMLSDAELRSLRDMWIRAVEAENRKLNHDGPIDKVDTMICQAHKIARILEGRRNS</sequence>
<evidence type="ECO:0000313" key="2">
    <source>
        <dbReference type="Proteomes" id="UP000249499"/>
    </source>
</evidence>
<organism evidence="1 2">
    <name type="scientific">Rhizobium tumorigenes</name>
    <dbReference type="NCBI Taxonomy" id="2041385"/>
    <lineage>
        <taxon>Bacteria</taxon>
        <taxon>Pseudomonadati</taxon>
        <taxon>Pseudomonadota</taxon>
        <taxon>Alphaproteobacteria</taxon>
        <taxon>Hyphomicrobiales</taxon>
        <taxon>Rhizobiaceae</taxon>
        <taxon>Rhizobium/Agrobacterium group</taxon>
        <taxon>Rhizobium</taxon>
    </lineage>
</organism>
<dbReference type="RefSeq" id="WP_111219244.1">
    <property type="nucleotide sequence ID" value="NZ_CP117256.1"/>
</dbReference>
<name>A0AAF1K7Y8_9HYPH</name>
<dbReference type="KEGG" id="rtu:PR017_19920"/>
<keyword evidence="1" id="KW-0614">Plasmid</keyword>
<keyword evidence="2" id="KW-1185">Reference proteome</keyword>
<geneLocation type="plasmid" evidence="1 2">
    <name>pRt1078</name>
</geneLocation>
<accession>A0AAF1K7Y8</accession>
<reference evidence="1 2" key="1">
    <citation type="journal article" date="2018" name="Sci. Rep.">
        <title>Rhizobium tumorigenes sp. nov., a novel plant tumorigenic bacterium isolated from cane gall tumors on thornless blackberry.</title>
        <authorList>
            <person name="Kuzmanovi N."/>
            <person name="Smalla K."/>
            <person name="Gronow S."/>
            <person name="PuBawska J."/>
        </authorList>
    </citation>
    <scope>NUCLEOTIDE SEQUENCE [LARGE SCALE GENOMIC DNA]</scope>
    <source>
        <strain evidence="1 2">1078</strain>
    </source>
</reference>
<dbReference type="EMBL" id="CP117256">
    <property type="protein sequence ID" value="WFR97490.1"/>
    <property type="molecule type" value="Genomic_DNA"/>
</dbReference>
<reference evidence="2" key="2">
    <citation type="journal article" date="2023" name="MicrobiologyOpen">
        <title>Genomics of the tumorigenes clade of the family Rhizobiaceae and description of Rhizobium rhododendri sp. nov.</title>
        <authorList>
            <person name="Kuzmanovic N."/>
            <person name="diCenzo G.C."/>
            <person name="Bunk B."/>
            <person name="Sproeer C."/>
            <person name="Fruehling A."/>
            <person name="Neumann-Schaal M."/>
            <person name="Overmann J."/>
            <person name="Smalla K."/>
        </authorList>
    </citation>
    <scope>NUCLEOTIDE SEQUENCE [LARGE SCALE GENOMIC DNA]</scope>
    <source>
        <strain evidence="2">1078</strain>
        <plasmid evidence="2">pRt1078</plasmid>
    </source>
</reference>
<gene>
    <name evidence="1" type="ORF">PR017_19920</name>
</gene>